<name>A0ACC9CWT3_9FIRM</name>
<dbReference type="EMBL" id="NMTR01000021">
    <property type="protein sequence ID" value="PDX60251.1"/>
    <property type="molecule type" value="Genomic_DNA"/>
</dbReference>
<accession>A0ACC9CWT3</accession>
<evidence type="ECO:0000313" key="1">
    <source>
        <dbReference type="EMBL" id="PDX60251.1"/>
    </source>
</evidence>
<gene>
    <name evidence="1" type="ORF">CGS49_09530</name>
</gene>
<reference evidence="1 2" key="1">
    <citation type="journal article" date="2017" name="Front. Microbiol.">
        <title>New Insights into the Diversity of the Genus Faecalibacterium.</title>
        <authorList>
            <person name="Benevides L."/>
            <person name="Burman S."/>
            <person name="Martin R."/>
            <person name="Robert V."/>
            <person name="Thomas M."/>
            <person name="Miquel S."/>
            <person name="Chain F."/>
            <person name="Sokol H."/>
            <person name="Bermudez-Humaran L.G."/>
            <person name="Morrison M."/>
            <person name="Langella P."/>
            <person name="Azevedo V.A."/>
            <person name="Chatel J.M."/>
            <person name="Soares S."/>
        </authorList>
    </citation>
    <scope>NUCLEOTIDE SEQUENCE [LARGE SCALE GENOMIC DNA]</scope>
    <source>
        <strain evidence="2">CNCM I-4541</strain>
    </source>
</reference>
<sequence length="197" mass="21739">MFCSHCGKEIQPGTKFCPACGADVSAQTQVTESANKVFQSAEGELTSAVNEVRDTIQKGDTVYAGERLTDNRGLISYILLSIITCGIYSYYFVYKMAHDVNIACSGDGQETGGLLQYILLSIVTCGLYSLYWEYKLGNRLAANAPRYGMTFQENGTTVLMWRLFGALLCFVGTFVGTNILINNSNKICNAYNRYNNL</sequence>
<proteinExistence type="predicted"/>
<organism evidence="1 2">
    <name type="scientific">Faecalibacterium langellae</name>
    <dbReference type="NCBI Taxonomy" id="3435293"/>
    <lineage>
        <taxon>Bacteria</taxon>
        <taxon>Bacillati</taxon>
        <taxon>Bacillota</taxon>
        <taxon>Clostridia</taxon>
        <taxon>Eubacteriales</taxon>
        <taxon>Oscillospiraceae</taxon>
        <taxon>Faecalibacterium</taxon>
    </lineage>
</organism>
<protein>
    <submittedName>
        <fullName evidence="1">Uncharacterized protein</fullName>
    </submittedName>
</protein>
<evidence type="ECO:0000313" key="2">
    <source>
        <dbReference type="Proteomes" id="UP000220959"/>
    </source>
</evidence>
<comment type="caution">
    <text evidence="1">The sequence shown here is derived from an EMBL/GenBank/DDBJ whole genome shotgun (WGS) entry which is preliminary data.</text>
</comment>
<keyword evidence="2" id="KW-1185">Reference proteome</keyword>
<dbReference type="Proteomes" id="UP000220959">
    <property type="component" value="Unassembled WGS sequence"/>
</dbReference>